<dbReference type="EMBL" id="BLXT01000492">
    <property type="protein sequence ID" value="GFN77619.1"/>
    <property type="molecule type" value="Genomic_DNA"/>
</dbReference>
<feature type="region of interest" description="Disordered" evidence="1">
    <location>
        <begin position="313"/>
        <end position="372"/>
    </location>
</feature>
<reference evidence="2 3" key="1">
    <citation type="journal article" date="2021" name="Elife">
        <title>Chloroplast acquisition without the gene transfer in kleptoplastic sea slugs, Plakobranchus ocellatus.</title>
        <authorList>
            <person name="Maeda T."/>
            <person name="Takahashi S."/>
            <person name="Yoshida T."/>
            <person name="Shimamura S."/>
            <person name="Takaki Y."/>
            <person name="Nagai Y."/>
            <person name="Toyoda A."/>
            <person name="Suzuki Y."/>
            <person name="Arimoto A."/>
            <person name="Ishii H."/>
            <person name="Satoh N."/>
            <person name="Nishiyama T."/>
            <person name="Hasebe M."/>
            <person name="Maruyama T."/>
            <person name="Minagawa J."/>
            <person name="Obokata J."/>
            <person name="Shigenobu S."/>
        </authorList>
    </citation>
    <scope>NUCLEOTIDE SEQUENCE [LARGE SCALE GENOMIC DNA]</scope>
</reference>
<dbReference type="Proteomes" id="UP000735302">
    <property type="component" value="Unassembled WGS sequence"/>
</dbReference>
<feature type="compositionally biased region" description="Basic and acidic residues" evidence="1">
    <location>
        <begin position="81"/>
        <end position="90"/>
    </location>
</feature>
<feature type="compositionally biased region" description="Polar residues" evidence="1">
    <location>
        <begin position="267"/>
        <end position="288"/>
    </location>
</feature>
<evidence type="ECO:0000313" key="3">
    <source>
        <dbReference type="Proteomes" id="UP000735302"/>
    </source>
</evidence>
<feature type="compositionally biased region" description="Polar residues" evidence="1">
    <location>
        <begin position="130"/>
        <end position="141"/>
    </location>
</feature>
<keyword evidence="3" id="KW-1185">Reference proteome</keyword>
<feature type="compositionally biased region" description="Basic and acidic residues" evidence="1">
    <location>
        <begin position="257"/>
        <end position="266"/>
    </location>
</feature>
<organism evidence="2 3">
    <name type="scientific">Plakobranchus ocellatus</name>
    <dbReference type="NCBI Taxonomy" id="259542"/>
    <lineage>
        <taxon>Eukaryota</taxon>
        <taxon>Metazoa</taxon>
        <taxon>Spiralia</taxon>
        <taxon>Lophotrochozoa</taxon>
        <taxon>Mollusca</taxon>
        <taxon>Gastropoda</taxon>
        <taxon>Heterobranchia</taxon>
        <taxon>Euthyneura</taxon>
        <taxon>Panpulmonata</taxon>
        <taxon>Sacoglossa</taxon>
        <taxon>Placobranchoidea</taxon>
        <taxon>Plakobranchidae</taxon>
        <taxon>Plakobranchus</taxon>
    </lineage>
</organism>
<feature type="compositionally biased region" description="Basic and acidic residues" evidence="1">
    <location>
        <begin position="206"/>
        <end position="221"/>
    </location>
</feature>
<comment type="caution">
    <text evidence="2">The sequence shown here is derived from an EMBL/GenBank/DDBJ whole genome shotgun (WGS) entry which is preliminary data.</text>
</comment>
<sequence>MKDADCFSGSLDVQNYLRRYQGDIDNLFMLDLRGYHDSDNFRDILSSASSKVDSDDYHLSPCSKHSSCHLKDTHRHYSLPRSEHCSESKDTNGYNMPPSQRSRRQSKGKDKHDPLSFSKIPCRANDTDSDNPSSALRSYQHSRGCDTFNPLPRPRNYHESKDIASYIPSPVSKSYHHSRDTKENNQSKDMCIYNPTTTHKNYAQQKDPDKYDPSPRLRSSDIFEDDMNYEATPISRDYYRERDADSDSYYPSPRDYLQAKDTDKHYQPSTSSRNLPLSRGTGNHQLVSTKEGHSTEDIDDYRPSEDLRYYLLSKSDSDSKPKGPWYDRQSKGSGNHNSSADFRRSHESECDNSPDGFRHYKLSSKSEDPENFGEDFFEDMSDRILPADVDTGLDPAKPVLSFEKYTSLYQNERKIRLKKLRLLACKAFVSKEKLAIAKICNSRGKDCNLKIEPRHDRPLAKSAGVGAVVHVLFDGVLAGTGAAGSKIQAKRNAFEAALRKIYMPYLRVYEGADKHRELQASIKQFSKASGQSQNAVMPMSKELLGATVWRRPSKKALDKMRRAAKRRMERLTTKPMSSTKKEWGGKKIP</sequence>
<evidence type="ECO:0000313" key="2">
    <source>
        <dbReference type="EMBL" id="GFN77619.1"/>
    </source>
</evidence>
<accession>A0AAV3Y4M1</accession>
<evidence type="ECO:0008006" key="4">
    <source>
        <dbReference type="Google" id="ProtNLM"/>
    </source>
</evidence>
<gene>
    <name evidence="2" type="ORF">PoB_000412500</name>
</gene>
<proteinExistence type="predicted"/>
<feature type="compositionally biased region" description="Basic and acidic residues" evidence="1">
    <location>
        <begin position="579"/>
        <end position="589"/>
    </location>
</feature>
<dbReference type="AlphaFoldDB" id="A0AAV3Y4M1"/>
<feature type="compositionally biased region" description="Polar residues" evidence="1">
    <location>
        <begin position="331"/>
        <end position="340"/>
    </location>
</feature>
<feature type="compositionally biased region" description="Polar residues" evidence="1">
    <location>
        <begin position="194"/>
        <end position="204"/>
    </location>
</feature>
<feature type="compositionally biased region" description="Polar residues" evidence="1">
    <location>
        <begin position="91"/>
        <end position="100"/>
    </location>
</feature>
<evidence type="ECO:0000256" key="1">
    <source>
        <dbReference type="SAM" id="MobiDB-lite"/>
    </source>
</evidence>
<feature type="compositionally biased region" description="Basic and acidic residues" evidence="1">
    <location>
        <begin position="290"/>
        <end position="301"/>
    </location>
</feature>
<name>A0AAV3Y4M1_9GAST</name>
<feature type="region of interest" description="Disordered" evidence="1">
    <location>
        <begin position="79"/>
        <end position="301"/>
    </location>
</feature>
<feature type="compositionally biased region" description="Basic and acidic residues" evidence="1">
    <location>
        <begin position="177"/>
        <end position="186"/>
    </location>
</feature>
<protein>
    <recommendedName>
        <fullName evidence="4">DRBM domain-containing protein</fullName>
    </recommendedName>
</protein>
<feature type="region of interest" description="Disordered" evidence="1">
    <location>
        <begin position="564"/>
        <end position="589"/>
    </location>
</feature>